<keyword evidence="1" id="KW-0328">Glycosyltransferase</keyword>
<dbReference type="GO" id="GO:0016757">
    <property type="term" value="F:glycosyltransferase activity"/>
    <property type="evidence" value="ECO:0007669"/>
    <property type="project" value="UniProtKB-KW"/>
</dbReference>
<dbReference type="GO" id="GO:1901137">
    <property type="term" value="P:carbohydrate derivative biosynthetic process"/>
    <property type="evidence" value="ECO:0007669"/>
    <property type="project" value="UniProtKB-ARBA"/>
</dbReference>
<evidence type="ECO:0000313" key="4">
    <source>
        <dbReference type="EMBL" id="PRX97129.1"/>
    </source>
</evidence>
<dbReference type="SUPFAM" id="SSF53756">
    <property type="entry name" value="UDP-Glycosyltransferase/glycogen phosphorylase"/>
    <property type="match status" value="1"/>
</dbReference>
<dbReference type="Pfam" id="PF13439">
    <property type="entry name" value="Glyco_transf_4"/>
    <property type="match status" value="1"/>
</dbReference>
<evidence type="ECO:0000259" key="3">
    <source>
        <dbReference type="Pfam" id="PF13439"/>
    </source>
</evidence>
<evidence type="ECO:0000313" key="5">
    <source>
        <dbReference type="Proteomes" id="UP000237846"/>
    </source>
</evidence>
<sequence length="388" mass="40375">MRIAYVCTDPGVPVFGAKGASVHVQEVLRVLVGRGAEVELFCVRTGGAGPGDLAGVRVHELPLEPSRDPVTRELAAMRADAALARAVAARGGFDLVYERYALWGRSAMPLARAMGVPGVLEVNAPLVEEQERYRGLVHRSAAVESARTALGAAAAVVAVSDPVAAWARGHGARAVHVVPNGVDVARVRPAPAEPAGPFTVGFVGTVKRWHGLDTLLDAFRLLCESGPARLLIVGDGPEAGRLAERAAALGLAARTELTGALPPSQVPALLHRMHAAVAPYPPADSALGSYFSPLKIYEYLAAGLPVVATEVGQAAQIITHGTDGLLSPPGDAEALAGALARLRADAPLRARLGAAARRTAVRRHGWDRTVDRSLAAAGLRLGRRVRAA</sequence>
<keyword evidence="5" id="KW-1185">Reference proteome</keyword>
<dbReference type="RefSeq" id="WP_106248902.1">
    <property type="nucleotide sequence ID" value="NZ_PVZC01000006.1"/>
</dbReference>
<protein>
    <submittedName>
        <fullName evidence="4">Glycosyltransferase involved in cell wall biosynthesis</fullName>
    </submittedName>
</protein>
<evidence type="ECO:0000256" key="1">
    <source>
        <dbReference type="ARBA" id="ARBA00022676"/>
    </source>
</evidence>
<reference evidence="4 5" key="1">
    <citation type="submission" date="2018-03" db="EMBL/GenBank/DDBJ databases">
        <title>Genomic Encyclopedia of Archaeal and Bacterial Type Strains, Phase II (KMG-II): from individual species to whole genera.</title>
        <authorList>
            <person name="Goeker M."/>
        </authorList>
    </citation>
    <scope>NUCLEOTIDE SEQUENCE [LARGE SCALE GENOMIC DNA]</scope>
    <source>
        <strain evidence="4 5">DSM 45601</strain>
    </source>
</reference>
<dbReference type="PANTHER" id="PTHR45947:SF3">
    <property type="entry name" value="SULFOQUINOVOSYL TRANSFERASE SQD2"/>
    <property type="match status" value="1"/>
</dbReference>
<dbReference type="Proteomes" id="UP000237846">
    <property type="component" value="Unassembled WGS sequence"/>
</dbReference>
<dbReference type="InterPro" id="IPR050194">
    <property type="entry name" value="Glycosyltransferase_grp1"/>
</dbReference>
<keyword evidence="2 4" id="KW-0808">Transferase</keyword>
<dbReference type="Pfam" id="PF13692">
    <property type="entry name" value="Glyco_trans_1_4"/>
    <property type="match status" value="1"/>
</dbReference>
<evidence type="ECO:0000256" key="2">
    <source>
        <dbReference type="ARBA" id="ARBA00022679"/>
    </source>
</evidence>
<accession>A0A2T0Q000</accession>
<dbReference type="AlphaFoldDB" id="A0A2T0Q000"/>
<comment type="caution">
    <text evidence="4">The sequence shown here is derived from an EMBL/GenBank/DDBJ whole genome shotgun (WGS) entry which is preliminary data.</text>
</comment>
<dbReference type="PANTHER" id="PTHR45947">
    <property type="entry name" value="SULFOQUINOVOSYL TRANSFERASE SQD2"/>
    <property type="match status" value="1"/>
</dbReference>
<dbReference type="OrthoDB" id="509705at2"/>
<feature type="domain" description="Glycosyltransferase subfamily 4-like N-terminal" evidence="3">
    <location>
        <begin position="19"/>
        <end position="186"/>
    </location>
</feature>
<dbReference type="InterPro" id="IPR028098">
    <property type="entry name" value="Glyco_trans_4-like_N"/>
</dbReference>
<dbReference type="CDD" id="cd03801">
    <property type="entry name" value="GT4_PimA-like"/>
    <property type="match status" value="1"/>
</dbReference>
<name>A0A2T0Q000_9ACTN</name>
<dbReference type="EMBL" id="PVZC01000006">
    <property type="protein sequence ID" value="PRX97129.1"/>
    <property type="molecule type" value="Genomic_DNA"/>
</dbReference>
<gene>
    <name evidence="4" type="ORF">CLV72_106165</name>
</gene>
<dbReference type="Gene3D" id="3.40.50.2000">
    <property type="entry name" value="Glycogen Phosphorylase B"/>
    <property type="match status" value="2"/>
</dbReference>
<proteinExistence type="predicted"/>
<organism evidence="4 5">
    <name type="scientific">Allonocardiopsis opalescens</name>
    <dbReference type="NCBI Taxonomy" id="1144618"/>
    <lineage>
        <taxon>Bacteria</taxon>
        <taxon>Bacillati</taxon>
        <taxon>Actinomycetota</taxon>
        <taxon>Actinomycetes</taxon>
        <taxon>Streptosporangiales</taxon>
        <taxon>Allonocardiopsis</taxon>
    </lineage>
</organism>